<evidence type="ECO:0000259" key="2">
    <source>
        <dbReference type="Pfam" id="PF14488"/>
    </source>
</evidence>
<keyword evidence="1" id="KW-1133">Transmembrane helix</keyword>
<reference evidence="3 4" key="1">
    <citation type="submission" date="2020-07" db="EMBL/GenBank/DDBJ databases">
        <title>Vibrio marinisediminis sp. nov., isolated from marine sediment.</title>
        <authorList>
            <person name="Ji X."/>
        </authorList>
    </citation>
    <scope>NUCLEOTIDE SEQUENCE [LARGE SCALE GENOMIC DNA]</scope>
    <source>
        <strain evidence="3 4">404</strain>
    </source>
</reference>
<protein>
    <submittedName>
        <fullName evidence="3">DUF4434 domain-containing protein</fullName>
    </submittedName>
</protein>
<evidence type="ECO:0000313" key="4">
    <source>
        <dbReference type="Proteomes" id="UP000571701"/>
    </source>
</evidence>
<feature type="transmembrane region" description="Helical" evidence="1">
    <location>
        <begin position="16"/>
        <end position="36"/>
    </location>
</feature>
<organism evidence="3 4">
    <name type="scientific">Vibrio marinisediminis</name>
    <dbReference type="NCBI Taxonomy" id="2758441"/>
    <lineage>
        <taxon>Bacteria</taxon>
        <taxon>Pseudomonadati</taxon>
        <taxon>Pseudomonadota</taxon>
        <taxon>Gammaproteobacteria</taxon>
        <taxon>Vibrionales</taxon>
        <taxon>Vibrionaceae</taxon>
        <taxon>Vibrio</taxon>
    </lineage>
</organism>
<keyword evidence="1" id="KW-0812">Transmembrane</keyword>
<dbReference type="EMBL" id="JACFYF010000001">
    <property type="protein sequence ID" value="MBA5761520.1"/>
    <property type="molecule type" value="Genomic_DNA"/>
</dbReference>
<evidence type="ECO:0000256" key="1">
    <source>
        <dbReference type="SAM" id="Phobius"/>
    </source>
</evidence>
<comment type="caution">
    <text evidence="3">The sequence shown here is derived from an EMBL/GenBank/DDBJ whole genome shotgun (WGS) entry which is preliminary data.</text>
</comment>
<keyword evidence="1" id="KW-0472">Membrane</keyword>
<evidence type="ECO:0000313" key="3">
    <source>
        <dbReference type="EMBL" id="MBA5761520.1"/>
    </source>
</evidence>
<name>A0A7W2FNT6_9VIBR</name>
<proteinExistence type="predicted"/>
<accession>A0A7W2FNT6</accession>
<dbReference type="Proteomes" id="UP000571701">
    <property type="component" value="Unassembled WGS sequence"/>
</dbReference>
<dbReference type="Gene3D" id="3.20.20.80">
    <property type="entry name" value="Glycosidases"/>
    <property type="match status" value="1"/>
</dbReference>
<keyword evidence="4" id="KW-1185">Reference proteome</keyword>
<feature type="domain" description="DUF4434" evidence="2">
    <location>
        <begin position="44"/>
        <end position="253"/>
    </location>
</feature>
<gene>
    <name evidence="3" type="ORF">H2O73_04105</name>
</gene>
<sequence>MAAHNRKQQLHRQWRFIYLALFSLFLSIVLAIVLMLDNEPMNARGIFYQPLNRDSQVSTSEWQQLMKQTADITGAEDIVVQWNQYGDATFGGQNGWFTNSLEIFQQAGFGIWLGLYSDPDYFKSVHAPANIQNQYLSRYFAELFENYQVWTSWIGNNQDYIRGVYIPAELSDYDFDTITKREVLNSHLARLQKTITESMMISVYFSGKMSPEQTHQWINSIEDLGIKVMVQDGRGTQLLDNSMWQKYAQALPCKVAVIREIFIVEKGEPFSAQKMNKSDFYSIFEQSNCHDNYLFSLRYLPFEQNPLRLVD</sequence>
<dbReference type="AlphaFoldDB" id="A0A7W2FNT6"/>
<dbReference type="Pfam" id="PF14488">
    <property type="entry name" value="DUF4434"/>
    <property type="match status" value="1"/>
</dbReference>
<dbReference type="InterPro" id="IPR027849">
    <property type="entry name" value="DUF4434"/>
</dbReference>
<dbReference type="RefSeq" id="WP_182106793.1">
    <property type="nucleotide sequence ID" value="NZ_JACFYF010000001.1"/>
</dbReference>